<gene>
    <name evidence="1" type="ORF">GMJLKIPL_6137</name>
</gene>
<evidence type="ECO:0000313" key="1">
    <source>
        <dbReference type="EMBL" id="GJE04176.1"/>
    </source>
</evidence>
<reference evidence="1" key="1">
    <citation type="journal article" date="2021" name="Front. Microbiol.">
        <title>Comprehensive Comparative Genomics and Phenotyping of Methylobacterium Species.</title>
        <authorList>
            <person name="Alessa O."/>
            <person name="Ogura Y."/>
            <person name="Fujitani Y."/>
            <person name="Takami H."/>
            <person name="Hayashi T."/>
            <person name="Sahin N."/>
            <person name="Tani A."/>
        </authorList>
    </citation>
    <scope>NUCLEOTIDE SEQUENCE</scope>
    <source>
        <strain evidence="1">DSM 17168</strain>
    </source>
</reference>
<dbReference type="RefSeq" id="WP_238241545.1">
    <property type="nucleotide sequence ID" value="NZ_BPQQ01000105.1"/>
</dbReference>
<evidence type="ECO:0000313" key="2">
    <source>
        <dbReference type="Proteomes" id="UP001055153"/>
    </source>
</evidence>
<comment type="caution">
    <text evidence="1">The sequence shown here is derived from an EMBL/GenBank/DDBJ whole genome shotgun (WGS) entry which is preliminary data.</text>
</comment>
<keyword evidence="2" id="KW-1185">Reference proteome</keyword>
<dbReference type="EMBL" id="BPQQ01000105">
    <property type="protein sequence ID" value="GJE04176.1"/>
    <property type="molecule type" value="Genomic_DNA"/>
</dbReference>
<protein>
    <submittedName>
        <fullName evidence="1">Uncharacterized protein</fullName>
    </submittedName>
</protein>
<sequence>MQIESLRELLEDVRRGAGRSFSGIGVLVSNNPSGLPIVPLRPLAATPTFGSTHEMLIAISDKAHELHDGFHIVTSDLRIVRFSQYFSPSIVPGLKADPARRGGGRYMAAMFGSTLQDVVASGVASVDYGVAVFEGGREVAAT</sequence>
<dbReference type="Proteomes" id="UP001055153">
    <property type="component" value="Unassembled WGS sequence"/>
</dbReference>
<accession>A0ABQ4SR87</accession>
<proteinExistence type="predicted"/>
<reference evidence="1" key="2">
    <citation type="submission" date="2021-08" db="EMBL/GenBank/DDBJ databases">
        <authorList>
            <person name="Tani A."/>
            <person name="Ola A."/>
            <person name="Ogura Y."/>
            <person name="Katsura K."/>
            <person name="Hayashi T."/>
        </authorList>
    </citation>
    <scope>NUCLEOTIDE SEQUENCE</scope>
    <source>
        <strain evidence="1">DSM 17168</strain>
    </source>
</reference>
<name>A0ABQ4SR87_9HYPH</name>
<organism evidence="1 2">
    <name type="scientific">Methylobacterium isbiliense</name>
    <dbReference type="NCBI Taxonomy" id="315478"/>
    <lineage>
        <taxon>Bacteria</taxon>
        <taxon>Pseudomonadati</taxon>
        <taxon>Pseudomonadota</taxon>
        <taxon>Alphaproteobacteria</taxon>
        <taxon>Hyphomicrobiales</taxon>
        <taxon>Methylobacteriaceae</taxon>
        <taxon>Methylobacterium</taxon>
    </lineage>
</organism>